<reference evidence="1 2" key="1">
    <citation type="submission" date="2019-02" db="EMBL/GenBank/DDBJ databases">
        <title>Draft genome sequences of novel Actinobacteria.</title>
        <authorList>
            <person name="Sahin N."/>
            <person name="Ay H."/>
            <person name="Saygin H."/>
        </authorList>
    </citation>
    <scope>NUCLEOTIDE SEQUENCE [LARGE SCALE GENOMIC DNA]</scope>
    <source>
        <strain evidence="1 2">JCM 30529</strain>
    </source>
</reference>
<proteinExistence type="predicted"/>
<sequence length="107" mass="12211">MSTTRPRHCPHCGADLRGEPIPQEYLDRERADFEAMGQPAPAREGDNLHFRRSILVEIPGVYDGGLFYQCPDCGGRWHRWPEGDRLYELAKSYVERRAVPPTMPDAA</sequence>
<protein>
    <recommendedName>
        <fullName evidence="3">Transcription factor zinc-finger domain-containing protein</fullName>
    </recommendedName>
</protein>
<name>A0ABY2DIS5_9ACTN</name>
<dbReference type="Proteomes" id="UP000295626">
    <property type="component" value="Unassembled WGS sequence"/>
</dbReference>
<keyword evidence="2" id="KW-1185">Reference proteome</keyword>
<accession>A0ABY2DIS5</accession>
<dbReference type="EMBL" id="SMKE01000157">
    <property type="protein sequence ID" value="TDB99605.1"/>
    <property type="molecule type" value="Genomic_DNA"/>
</dbReference>
<evidence type="ECO:0000313" key="2">
    <source>
        <dbReference type="Proteomes" id="UP000295626"/>
    </source>
</evidence>
<comment type="caution">
    <text evidence="1">The sequence shown here is derived from an EMBL/GenBank/DDBJ whole genome shotgun (WGS) entry which is preliminary data.</text>
</comment>
<gene>
    <name evidence="1" type="ORF">E1091_06565</name>
</gene>
<evidence type="ECO:0008006" key="3">
    <source>
        <dbReference type="Google" id="ProtNLM"/>
    </source>
</evidence>
<organism evidence="1 2">
    <name type="scientific">Micromonospora fluostatini</name>
    <dbReference type="NCBI Taxonomy" id="1629071"/>
    <lineage>
        <taxon>Bacteria</taxon>
        <taxon>Bacillati</taxon>
        <taxon>Actinomycetota</taxon>
        <taxon>Actinomycetes</taxon>
        <taxon>Micromonosporales</taxon>
        <taxon>Micromonosporaceae</taxon>
        <taxon>Micromonospora</taxon>
    </lineage>
</organism>
<evidence type="ECO:0000313" key="1">
    <source>
        <dbReference type="EMBL" id="TDB99605.1"/>
    </source>
</evidence>